<evidence type="ECO:0000313" key="5">
    <source>
        <dbReference type="Proteomes" id="UP000314986"/>
    </source>
</evidence>
<reference evidence="4" key="5">
    <citation type="submission" date="2025-09" db="UniProtKB">
        <authorList>
            <consortium name="Ensembl"/>
        </authorList>
    </citation>
    <scope>IDENTIFICATION</scope>
</reference>
<reference evidence="4" key="4">
    <citation type="submission" date="2025-08" db="UniProtKB">
        <authorList>
            <consortium name="Ensembl"/>
        </authorList>
    </citation>
    <scope>IDENTIFICATION</scope>
</reference>
<dbReference type="SUPFAM" id="SSF54928">
    <property type="entry name" value="RNA-binding domain, RBD"/>
    <property type="match status" value="1"/>
</dbReference>
<dbReference type="CDD" id="cd12710">
    <property type="entry name" value="RRM_RCAN3"/>
    <property type="match status" value="1"/>
</dbReference>
<protein>
    <submittedName>
        <fullName evidence="4">Regulator of calcineurin 3</fullName>
    </submittedName>
</protein>
<feature type="region of interest" description="Disordered" evidence="3">
    <location>
        <begin position="207"/>
        <end position="231"/>
    </location>
</feature>
<dbReference type="GO" id="GO:0019722">
    <property type="term" value="P:calcium-mediated signaling"/>
    <property type="evidence" value="ECO:0007669"/>
    <property type="project" value="InterPro"/>
</dbReference>
<dbReference type="InterPro" id="IPR012677">
    <property type="entry name" value="Nucleotide-bd_a/b_plait_sf"/>
</dbReference>
<comment type="similarity">
    <text evidence="1">Belongs to the RCAN family.</text>
</comment>
<dbReference type="InterPro" id="IPR006931">
    <property type="entry name" value="Calcipressin"/>
</dbReference>
<organism evidence="4 5">
    <name type="scientific">Callorhinchus milii</name>
    <name type="common">Ghost shark</name>
    <dbReference type="NCBI Taxonomy" id="7868"/>
    <lineage>
        <taxon>Eukaryota</taxon>
        <taxon>Metazoa</taxon>
        <taxon>Chordata</taxon>
        <taxon>Craniata</taxon>
        <taxon>Vertebrata</taxon>
        <taxon>Chondrichthyes</taxon>
        <taxon>Holocephali</taxon>
        <taxon>Chimaeriformes</taxon>
        <taxon>Callorhinchidae</taxon>
        <taxon>Callorhinchus</taxon>
    </lineage>
</organism>
<dbReference type="FunCoup" id="A0A4W3IT50">
    <property type="interactions" value="136"/>
</dbReference>
<dbReference type="GO" id="GO:0003676">
    <property type="term" value="F:nucleic acid binding"/>
    <property type="evidence" value="ECO:0007669"/>
    <property type="project" value="InterPro"/>
</dbReference>
<reference evidence="5" key="1">
    <citation type="journal article" date="2006" name="Science">
        <title>Ancient noncoding elements conserved in the human genome.</title>
        <authorList>
            <person name="Venkatesh B."/>
            <person name="Kirkness E.F."/>
            <person name="Loh Y.H."/>
            <person name="Halpern A.L."/>
            <person name="Lee A.P."/>
            <person name="Johnson J."/>
            <person name="Dandona N."/>
            <person name="Viswanathan L.D."/>
            <person name="Tay A."/>
            <person name="Venter J.C."/>
            <person name="Strausberg R.L."/>
            <person name="Brenner S."/>
        </authorList>
    </citation>
    <scope>NUCLEOTIDE SEQUENCE [LARGE SCALE GENOMIC DNA]</scope>
</reference>
<dbReference type="GeneID" id="103185627"/>
<dbReference type="AlphaFoldDB" id="A0A4W3IT50"/>
<dbReference type="FunFam" id="3.30.70.330:FF:000092">
    <property type="entry name" value="Calcipressin-2 isoform 2"/>
    <property type="match status" value="1"/>
</dbReference>
<dbReference type="PANTHER" id="PTHR10300:SF6">
    <property type="entry name" value="CALCIPRESSIN-3"/>
    <property type="match status" value="1"/>
</dbReference>
<dbReference type="Ensembl" id="ENSCMIT00000033051.1">
    <property type="protein sequence ID" value="ENSCMIP00000032557.1"/>
    <property type="gene ID" value="ENSCMIG00000013920.1"/>
</dbReference>
<dbReference type="GO" id="GO:0005634">
    <property type="term" value="C:nucleus"/>
    <property type="evidence" value="ECO:0007669"/>
    <property type="project" value="TreeGrafter"/>
</dbReference>
<dbReference type="PANTHER" id="PTHR10300">
    <property type="entry name" value="CALCIPRESSIN"/>
    <property type="match status" value="1"/>
</dbReference>
<name>A0A4W3IT50_CALMI</name>
<dbReference type="OMA" id="DMHRERF"/>
<reference evidence="5" key="3">
    <citation type="journal article" date="2014" name="Nature">
        <title>Elephant shark genome provides unique insights into gnathostome evolution.</title>
        <authorList>
            <consortium name="International Elephant Shark Genome Sequencing Consortium"/>
            <person name="Venkatesh B."/>
            <person name="Lee A.P."/>
            <person name="Ravi V."/>
            <person name="Maurya A.K."/>
            <person name="Lian M.M."/>
            <person name="Swann J.B."/>
            <person name="Ohta Y."/>
            <person name="Flajnik M.F."/>
            <person name="Sutoh Y."/>
            <person name="Kasahara M."/>
            <person name="Hoon S."/>
            <person name="Gangu V."/>
            <person name="Roy S.W."/>
            <person name="Irimia M."/>
            <person name="Korzh V."/>
            <person name="Kondrychyn I."/>
            <person name="Lim Z.W."/>
            <person name="Tay B.H."/>
            <person name="Tohari S."/>
            <person name="Kong K.W."/>
            <person name="Ho S."/>
            <person name="Lorente-Galdos B."/>
            <person name="Quilez J."/>
            <person name="Marques-Bonet T."/>
            <person name="Raney B.J."/>
            <person name="Ingham P.W."/>
            <person name="Tay A."/>
            <person name="Hillier L.W."/>
            <person name="Minx P."/>
            <person name="Boehm T."/>
            <person name="Wilson R.K."/>
            <person name="Brenner S."/>
            <person name="Warren W.C."/>
        </authorList>
    </citation>
    <scope>NUCLEOTIDE SEQUENCE [LARGE SCALE GENOMIC DNA]</scope>
</reference>
<accession>A0A4W3IT50</accession>
<dbReference type="GeneTree" id="ENSGT00940000159501"/>
<evidence type="ECO:0000256" key="2">
    <source>
        <dbReference type="ARBA" id="ARBA00024927"/>
    </source>
</evidence>
<evidence type="ECO:0000256" key="1">
    <source>
        <dbReference type="ARBA" id="ARBA00008209"/>
    </source>
</evidence>
<dbReference type="InParanoid" id="A0A4W3IT50"/>
<dbReference type="Pfam" id="PF04847">
    <property type="entry name" value="Calcipressin"/>
    <property type="match status" value="1"/>
</dbReference>
<dbReference type="GO" id="GO:0008597">
    <property type="term" value="F:calcium-dependent protein serine/threonine phosphatase regulator activity"/>
    <property type="evidence" value="ECO:0007669"/>
    <property type="project" value="TreeGrafter"/>
</dbReference>
<comment type="function">
    <text evidence="2">Inhibits calcineurin-dependent transcriptional responses by binding to the catalytic domain of calcineurin A. Could play a role during central nervous system development.</text>
</comment>
<proteinExistence type="inferred from homology"/>
<dbReference type="GO" id="GO:0005737">
    <property type="term" value="C:cytoplasm"/>
    <property type="evidence" value="ECO:0007669"/>
    <property type="project" value="TreeGrafter"/>
</dbReference>
<keyword evidence="5" id="KW-1185">Reference proteome</keyword>
<dbReference type="KEGG" id="cmk:103185627"/>
<gene>
    <name evidence="4" type="primary">LOC103185627</name>
</gene>
<dbReference type="STRING" id="7868.ENSCMIP00000032557"/>
<dbReference type="Gene3D" id="3.30.70.330">
    <property type="match status" value="1"/>
</dbReference>
<dbReference type="InterPro" id="IPR035979">
    <property type="entry name" value="RBD_domain_sf"/>
</dbReference>
<evidence type="ECO:0000313" key="4">
    <source>
        <dbReference type="Ensembl" id="ENSCMIP00000032557.1"/>
    </source>
</evidence>
<reference evidence="5" key="2">
    <citation type="journal article" date="2007" name="PLoS Biol.">
        <title>Survey sequencing and comparative analysis of the elephant shark (Callorhinchus milii) genome.</title>
        <authorList>
            <person name="Venkatesh B."/>
            <person name="Kirkness E.F."/>
            <person name="Loh Y.H."/>
            <person name="Halpern A.L."/>
            <person name="Lee A.P."/>
            <person name="Johnson J."/>
            <person name="Dandona N."/>
            <person name="Viswanathan L.D."/>
            <person name="Tay A."/>
            <person name="Venter J.C."/>
            <person name="Strausberg R.L."/>
            <person name="Brenner S."/>
        </authorList>
    </citation>
    <scope>NUCLEOTIDE SEQUENCE [LARGE SCALE GENOMIC DNA]</scope>
</reference>
<evidence type="ECO:0000256" key="3">
    <source>
        <dbReference type="SAM" id="MobiDB-lite"/>
    </source>
</evidence>
<sequence length="231" mass="26016">MLRDGSQTWLKTSNYPELCGNDQEDLVSQNYEALDSEIMDISDLPTALFACSVLEAVFEDQEHRDRFEALFRVYDNQATFQLFRSFRRIRINFSNPEAATRARIELHESDFSGSKLKLYFAQVQGTQDEGDKSYLAPPQPVKQFLISPPSSPPVGWHQIEDATPGINYDLLCAVAKLGPGEKYELHAGTESTPSVVVHICESDSEDQGAVKLPKQQMIPTRCPDKPPTLYK</sequence>
<dbReference type="Proteomes" id="UP000314986">
    <property type="component" value="Unassembled WGS sequence"/>
</dbReference>
<dbReference type="OrthoDB" id="17212at2759"/>